<reference evidence="1 2" key="1">
    <citation type="submission" date="2015-01" db="EMBL/GenBank/DDBJ databases">
        <authorList>
            <person name="Xiang T."/>
            <person name="Song Y."/>
            <person name="Huang L."/>
            <person name="Wang B."/>
            <person name="Wu P."/>
        </authorList>
    </citation>
    <scope>NUCLEOTIDE SEQUENCE [LARGE SCALE GENOMIC DNA]</scope>
    <source>
        <strain evidence="1 2">Ccy74</strain>
    </source>
</reference>
<evidence type="ECO:0000313" key="1">
    <source>
        <dbReference type="EMBL" id="CEN34370.1"/>
    </source>
</evidence>
<dbReference type="EMBL" id="CDOG01000002">
    <property type="protein sequence ID" value="CEN34370.1"/>
    <property type="molecule type" value="Genomic_DNA"/>
</dbReference>
<gene>
    <name evidence="1" type="ORF">CCYN74_100139</name>
</gene>
<evidence type="ECO:0000313" key="2">
    <source>
        <dbReference type="Proteomes" id="UP000038083"/>
    </source>
</evidence>
<proteinExistence type="predicted"/>
<organism evidence="1 2">
    <name type="scientific">Capnocytophaga cynodegmi</name>
    <dbReference type="NCBI Taxonomy" id="28189"/>
    <lineage>
        <taxon>Bacteria</taxon>
        <taxon>Pseudomonadati</taxon>
        <taxon>Bacteroidota</taxon>
        <taxon>Flavobacteriia</taxon>
        <taxon>Flavobacteriales</taxon>
        <taxon>Flavobacteriaceae</taxon>
        <taxon>Capnocytophaga</taxon>
    </lineage>
</organism>
<accession>A0A0B7H4S7</accession>
<dbReference type="Proteomes" id="UP000038083">
    <property type="component" value="Unassembled WGS sequence"/>
</dbReference>
<dbReference type="AlphaFoldDB" id="A0A0B7H4S7"/>
<name>A0A0B7H4S7_9FLAO</name>
<protein>
    <submittedName>
        <fullName evidence="1">Uncharacterized protein</fullName>
    </submittedName>
</protein>
<sequence>MTLLSNQFSLLNHLGEKISIKAKLKMMKTKLLITLFLCSFLGFSQSEKSYVLLDSLASKYQVNKYTLNTNKLYGVHTEVEMYNILRGEIILLISVLPNLYNNQPQWKEIQWQEIENNIISPEKITRRIINIISPYEASDYMLESKEFNKFSLVKKENEKYYVAKFSLFEWFYVVEFKSYINVSQIKNYILNLGQNPIKRIDFMEGKDKESFFIPHHLRNIYLSQIENHGNEKIYRFWTFDGWQVSDYYNEHRGIDRFAYIEGKGIVGGSYDFYFKFVPKYTSKNHIYIKLTPEQWEENRLQEKIMWAKELFPERQ</sequence>